<dbReference type="InterPro" id="IPR018170">
    <property type="entry name" value="Aldo/ket_reductase_CS"/>
</dbReference>
<accession>A0ABU4BM74</accession>
<evidence type="ECO:0000313" key="5">
    <source>
        <dbReference type="EMBL" id="MDV6265181.1"/>
    </source>
</evidence>
<comment type="caution">
    <text evidence="5">The sequence shown here is derived from an EMBL/GenBank/DDBJ whole genome shotgun (WGS) entry which is preliminary data.</text>
</comment>
<dbReference type="InterPro" id="IPR020471">
    <property type="entry name" value="AKR"/>
</dbReference>
<dbReference type="PRINTS" id="PR00069">
    <property type="entry name" value="ALDKETRDTASE"/>
</dbReference>
<protein>
    <submittedName>
        <fullName evidence="5">Aldo/keto reductase</fullName>
    </submittedName>
</protein>
<name>A0ABU4BM74_RHOGO</name>
<dbReference type="InterPro" id="IPR036812">
    <property type="entry name" value="NAD(P)_OxRdtase_dom_sf"/>
</dbReference>
<evidence type="ECO:0000256" key="3">
    <source>
        <dbReference type="ARBA" id="ARBA00023002"/>
    </source>
</evidence>
<evidence type="ECO:0000259" key="4">
    <source>
        <dbReference type="Pfam" id="PF00248"/>
    </source>
</evidence>
<keyword evidence="6" id="KW-1185">Reference proteome</keyword>
<dbReference type="InterPro" id="IPR023210">
    <property type="entry name" value="NADP_OxRdtase_dom"/>
</dbReference>
<dbReference type="PANTHER" id="PTHR43827">
    <property type="entry name" value="2,5-DIKETO-D-GLUCONIC ACID REDUCTASE"/>
    <property type="match status" value="1"/>
</dbReference>
<evidence type="ECO:0000313" key="6">
    <source>
        <dbReference type="Proteomes" id="UP001185927"/>
    </source>
</evidence>
<dbReference type="PROSITE" id="PS00063">
    <property type="entry name" value="ALDOKETO_REDUCTASE_3"/>
    <property type="match status" value="1"/>
</dbReference>
<dbReference type="SUPFAM" id="SSF51430">
    <property type="entry name" value="NAD(P)-linked oxidoreductase"/>
    <property type="match status" value="1"/>
</dbReference>
<proteinExistence type="inferred from homology"/>
<keyword evidence="2" id="KW-0521">NADP</keyword>
<dbReference type="Gene3D" id="3.20.20.100">
    <property type="entry name" value="NADP-dependent oxidoreductase domain"/>
    <property type="match status" value="1"/>
</dbReference>
<dbReference type="Pfam" id="PF00248">
    <property type="entry name" value="Aldo_ket_red"/>
    <property type="match status" value="1"/>
</dbReference>
<feature type="domain" description="NADP-dependent oxidoreductase" evidence="4">
    <location>
        <begin position="18"/>
        <end position="262"/>
    </location>
</feature>
<dbReference type="PANTHER" id="PTHR43827:SF3">
    <property type="entry name" value="NADP-DEPENDENT OXIDOREDUCTASE DOMAIN-CONTAINING PROTEIN"/>
    <property type="match status" value="1"/>
</dbReference>
<evidence type="ECO:0000256" key="2">
    <source>
        <dbReference type="ARBA" id="ARBA00022857"/>
    </source>
</evidence>
<sequence length="278" mass="30322">MTLTPSTITLNSGAVLPRIGLGTWPLTGADAERAVASGIEVGYRHLDTAAAYGNEKAVGAAVNRSGVARSEMFVTSKIQGKDEDSRDVRGGLERSLTELDLEYLDLYLIHWPRPRLGRYVETFTAMLDLVDEGLIRSVGVSNFKPAHLERLISETGQVPAVNQIQLNTTLARLQTRECHARHGIVTGAWSPLGSDGTLLREPIVVALAEKYGRTPAQIALRWHVQQDIVAVPRSVDPKRQAQNLDVFGFALEPAEIDELTGLDRGEAAAHDADLEERT</sequence>
<dbReference type="PROSITE" id="PS00062">
    <property type="entry name" value="ALDOKETO_REDUCTASE_2"/>
    <property type="match status" value="1"/>
</dbReference>
<reference evidence="5 6" key="1">
    <citation type="submission" date="2023-10" db="EMBL/GenBank/DDBJ databases">
        <title>Development of a sustainable strategy for remediation of hydrocarbon-contaminated territories based on the waste exchange concept.</title>
        <authorList>
            <person name="Krivoruchko A."/>
        </authorList>
    </citation>
    <scope>NUCLEOTIDE SEQUENCE [LARGE SCALE GENOMIC DNA]</scope>
    <source>
        <strain evidence="5 6">IEGM 1203</strain>
    </source>
</reference>
<gene>
    <name evidence="5" type="ORF">R3Q16_01080</name>
</gene>
<keyword evidence="3" id="KW-0560">Oxidoreductase</keyword>
<evidence type="ECO:0000256" key="1">
    <source>
        <dbReference type="ARBA" id="ARBA00007905"/>
    </source>
</evidence>
<dbReference type="PROSITE" id="PS00798">
    <property type="entry name" value="ALDOKETO_REDUCTASE_1"/>
    <property type="match status" value="1"/>
</dbReference>
<dbReference type="RefSeq" id="WP_317540383.1">
    <property type="nucleotide sequence ID" value="NZ_JAWLKB010000001.1"/>
</dbReference>
<organism evidence="5 6">
    <name type="scientific">Rhodococcus globerulus</name>
    <dbReference type="NCBI Taxonomy" id="33008"/>
    <lineage>
        <taxon>Bacteria</taxon>
        <taxon>Bacillati</taxon>
        <taxon>Actinomycetota</taxon>
        <taxon>Actinomycetes</taxon>
        <taxon>Mycobacteriales</taxon>
        <taxon>Nocardiaceae</taxon>
        <taxon>Rhodococcus</taxon>
    </lineage>
</organism>
<dbReference type="EMBL" id="JAWLKB010000001">
    <property type="protein sequence ID" value="MDV6265181.1"/>
    <property type="molecule type" value="Genomic_DNA"/>
</dbReference>
<comment type="similarity">
    <text evidence="1">Belongs to the aldo/keto reductase family.</text>
</comment>
<dbReference type="PIRSF" id="PIRSF000097">
    <property type="entry name" value="AKR"/>
    <property type="match status" value="1"/>
</dbReference>
<dbReference type="Proteomes" id="UP001185927">
    <property type="component" value="Unassembled WGS sequence"/>
</dbReference>